<keyword evidence="4" id="KW-0520">NAD</keyword>
<keyword evidence="8" id="KW-1185">Reference proteome</keyword>
<dbReference type="SUPFAM" id="SSF56091">
    <property type="entry name" value="DNA ligase/mRNA capping enzyme, catalytic domain"/>
    <property type="match status" value="1"/>
</dbReference>
<gene>
    <name evidence="7" type="ORF">PS1_0145</name>
</gene>
<evidence type="ECO:0000256" key="5">
    <source>
        <dbReference type="ARBA" id="ARBA00034005"/>
    </source>
</evidence>
<dbReference type="PIRSF" id="PIRSF001604">
    <property type="entry name" value="LigA"/>
    <property type="match status" value="1"/>
</dbReference>
<dbReference type="Gene3D" id="2.40.50.140">
    <property type="entry name" value="Nucleic acid-binding proteins"/>
    <property type="match status" value="1"/>
</dbReference>
<feature type="domain" description="NAD-dependent DNA ligase N-terminal" evidence="6">
    <location>
        <begin position="3"/>
        <end position="423"/>
    </location>
</feature>
<dbReference type="Gene3D" id="3.40.50.10190">
    <property type="entry name" value="BRCT domain"/>
    <property type="match status" value="1"/>
</dbReference>
<dbReference type="EMBL" id="MN032614">
    <property type="protein sequence ID" value="QDJ96656.1"/>
    <property type="molecule type" value="Genomic_DNA"/>
</dbReference>
<dbReference type="Proteomes" id="UP000317703">
    <property type="component" value="Segment"/>
</dbReference>
<evidence type="ECO:0000256" key="4">
    <source>
        <dbReference type="ARBA" id="ARBA00023027"/>
    </source>
</evidence>
<dbReference type="EC" id="6.5.1.2" evidence="1"/>
<dbReference type="InterPro" id="IPR010994">
    <property type="entry name" value="RuvA_2-like"/>
</dbReference>
<keyword evidence="2 7" id="KW-0436">Ligase</keyword>
<evidence type="ECO:0000256" key="1">
    <source>
        <dbReference type="ARBA" id="ARBA00012722"/>
    </source>
</evidence>
<name>A0A514TUF9_9CAUD</name>
<dbReference type="Pfam" id="PF01653">
    <property type="entry name" value="DNA_ligase_aden"/>
    <property type="match status" value="1"/>
</dbReference>
<evidence type="ECO:0000313" key="7">
    <source>
        <dbReference type="EMBL" id="QDJ96656.1"/>
    </source>
</evidence>
<evidence type="ECO:0000256" key="3">
    <source>
        <dbReference type="ARBA" id="ARBA00022705"/>
    </source>
</evidence>
<dbReference type="GO" id="GO:0006260">
    <property type="term" value="P:DNA replication"/>
    <property type="evidence" value="ECO:0007669"/>
    <property type="project" value="UniProtKB-KW"/>
</dbReference>
<proteinExistence type="predicted"/>
<protein>
    <recommendedName>
        <fullName evidence="1">DNA ligase (NAD(+))</fullName>
        <ecNumber evidence="1">6.5.1.2</ecNumber>
    </recommendedName>
</protein>
<dbReference type="GO" id="GO:0046872">
    <property type="term" value="F:metal ion binding"/>
    <property type="evidence" value="ECO:0007669"/>
    <property type="project" value="UniProtKB-KW"/>
</dbReference>
<organism evidence="7 8">
    <name type="scientific">Aeromonas phage PS1</name>
    <dbReference type="NCBI Taxonomy" id="2591406"/>
    <lineage>
        <taxon>Viruses</taxon>
        <taxon>Duplodnaviria</taxon>
        <taxon>Heunggongvirae</taxon>
        <taxon>Uroviricota</taxon>
        <taxon>Caudoviricetes</taxon>
        <taxon>Chimalliviridae</taxon>
        <taxon>Ferozepurvirus</taxon>
        <taxon>Ferozepurvirus PS1</taxon>
    </lineage>
</organism>
<dbReference type="Gene3D" id="3.30.470.30">
    <property type="entry name" value="DNA ligase/mRNA capping enzyme"/>
    <property type="match status" value="1"/>
</dbReference>
<dbReference type="SMART" id="SM00532">
    <property type="entry name" value="LIGANc"/>
    <property type="match status" value="1"/>
</dbReference>
<dbReference type="Pfam" id="PF00533">
    <property type="entry name" value="BRCT"/>
    <property type="match status" value="1"/>
</dbReference>
<dbReference type="InterPro" id="IPR001679">
    <property type="entry name" value="DNA_ligase"/>
</dbReference>
<dbReference type="InterPro" id="IPR012340">
    <property type="entry name" value="NA-bd_OB-fold"/>
</dbReference>
<dbReference type="InterPro" id="IPR013839">
    <property type="entry name" value="DNAligase_adenylation"/>
</dbReference>
<dbReference type="Gene3D" id="1.10.287.610">
    <property type="entry name" value="Helix hairpin bin"/>
    <property type="match status" value="1"/>
</dbReference>
<comment type="catalytic activity">
    <reaction evidence="5">
        <text>NAD(+) + (deoxyribonucleotide)n-3'-hydroxyl + 5'-phospho-(deoxyribonucleotide)m = (deoxyribonucleotide)n+m + AMP + beta-nicotinamide D-nucleotide.</text>
        <dbReference type="EC" id="6.5.1.2"/>
    </reaction>
</comment>
<accession>A0A514TUF9</accession>
<evidence type="ECO:0000259" key="6">
    <source>
        <dbReference type="SMART" id="SM00532"/>
    </source>
</evidence>
<evidence type="ECO:0000313" key="8">
    <source>
        <dbReference type="Proteomes" id="UP000317703"/>
    </source>
</evidence>
<dbReference type="GO" id="GO:0003911">
    <property type="term" value="F:DNA ligase (NAD+) activity"/>
    <property type="evidence" value="ECO:0007669"/>
    <property type="project" value="UniProtKB-EC"/>
</dbReference>
<evidence type="ECO:0000256" key="2">
    <source>
        <dbReference type="ARBA" id="ARBA00022598"/>
    </source>
</evidence>
<dbReference type="SUPFAM" id="SSF47781">
    <property type="entry name" value="RuvA domain 2-like"/>
    <property type="match status" value="1"/>
</dbReference>
<sequence length="645" mass="73303">MKNGIKELLELEAKIRYHDYLYFVADKPSISDTEYDQLVYRREELLKENPGYRPGLPPGFIEDASGLKTVVIDEPMISVVKKKTRDDIELWRKRNVKGTVSYEEKLDGLSIRLVYRYGKLVQGHLRGTGLEGTDVTHRLHMLRDVPTEIPEYKDIPYFKVTGEGYCTYKDLLDYCEQWDLDPKETESRTTCSGIMKRLYPSERDTLYLYFKAYNVSKVLRDKVKTYPELRELMVNMGFDIPMPFNGSLLNELFSLKEKPNFGYAIDGIVVKDDDLSVWKDDKMQGYWNYAACYKFPTASMTTTLIGVEWGLTTKGYLTGTLIYEPVNYDGTTLRRAKFDYPDKYIKDGLRIGSVIQITKSNEIIPNIIGMKEAGTGKKVEFPKFCPCCNQPVVVESPSMVRCVNDSCVGLLISHLERLGEKKGLNILGLGSARITALVDAGYLSEPSDIFKITFEDYIKLDLVDENTARSIVDQVENSSKLSLQNWIFAACITNIGYVRAGELADQQGVLFTELNTFLAAMKDQKVMEELFGLDGVVACEYVNNNENELVNFFIHYDFDKEIKVEDKLIPIGITGSWNITRDQLTEQLTEAGYELADKVSKSITKLLVGKAPSPGKIAKAEKWNIPVIEITPMTTFDQIVKKLRG</sequence>
<dbReference type="Gene3D" id="1.10.150.20">
    <property type="entry name" value="5' to 3' exonuclease, C-terminal subdomain"/>
    <property type="match status" value="1"/>
</dbReference>
<dbReference type="InterPro" id="IPR001357">
    <property type="entry name" value="BRCT_dom"/>
</dbReference>
<dbReference type="InterPro" id="IPR013840">
    <property type="entry name" value="DNAligase_N"/>
</dbReference>
<dbReference type="SUPFAM" id="SSF50249">
    <property type="entry name" value="Nucleic acid-binding proteins"/>
    <property type="match status" value="1"/>
</dbReference>
<dbReference type="SUPFAM" id="SSF52113">
    <property type="entry name" value="BRCT domain"/>
    <property type="match status" value="1"/>
</dbReference>
<dbReference type="GO" id="GO:0006281">
    <property type="term" value="P:DNA repair"/>
    <property type="evidence" value="ECO:0007669"/>
    <property type="project" value="InterPro"/>
</dbReference>
<dbReference type="InterPro" id="IPR036420">
    <property type="entry name" value="BRCT_dom_sf"/>
</dbReference>
<reference evidence="7" key="1">
    <citation type="submission" date="2019-06" db="EMBL/GenBank/DDBJ databases">
        <title>Complete genome sequence of Aeromonas hydrophila bacteriophage PS1.</title>
        <authorList>
            <person name="Rai S."/>
            <person name="Tyagi A."/>
            <person name="Kumar N."/>
            <person name="Singh N."/>
        </authorList>
    </citation>
    <scope>NUCLEOTIDE SEQUENCE [LARGE SCALE GENOMIC DNA]</scope>
</reference>
<keyword evidence="3" id="KW-0235">DNA replication</keyword>